<reference evidence="9" key="3">
    <citation type="submission" date="2025-08" db="UniProtKB">
        <authorList>
            <consortium name="Ensembl"/>
        </authorList>
    </citation>
    <scope>IDENTIFICATION</scope>
</reference>
<comment type="subcellular location">
    <subcellularLocation>
        <location evidence="1">Membrane</location>
        <topology evidence="1">Single-pass membrane protein</topology>
    </subcellularLocation>
</comment>
<dbReference type="GO" id="GO:0005615">
    <property type="term" value="C:extracellular space"/>
    <property type="evidence" value="ECO:0000318"/>
    <property type="project" value="GO_Central"/>
</dbReference>
<dbReference type="OMA" id="MANNKGC"/>
<reference evidence="9" key="4">
    <citation type="submission" date="2025-09" db="UniProtKB">
        <authorList>
            <consortium name="Ensembl"/>
        </authorList>
    </citation>
    <scope>IDENTIFICATION</scope>
</reference>
<dbReference type="EMBL" id="CABD030026370">
    <property type="status" value="NOT_ANNOTATED_CDS"/>
    <property type="molecule type" value="Genomic_DNA"/>
</dbReference>
<gene>
    <name evidence="9" type="primary">LOC101142104</name>
</gene>
<dbReference type="Pfam" id="PF10223">
    <property type="entry name" value="Menorin_N"/>
    <property type="match status" value="2"/>
</dbReference>
<dbReference type="Bgee" id="ENSGGOG00000025992">
    <property type="expression patterns" value="Expressed in adult mammalian kidney and 1 other cell type or tissue"/>
</dbReference>
<accession>G3S6K7</accession>
<keyword evidence="4 7" id="KW-0472">Membrane</keyword>
<keyword evidence="2 7" id="KW-0812">Transmembrane</keyword>
<keyword evidence="10" id="KW-1185">Reference proteome</keyword>
<dbReference type="eggNOG" id="KOG3748">
    <property type="taxonomic scope" value="Eukaryota"/>
</dbReference>
<evidence type="ECO:0000256" key="4">
    <source>
        <dbReference type="ARBA" id="ARBA00023136"/>
    </source>
</evidence>
<proteinExistence type="inferred from homology"/>
<feature type="transmembrane region" description="Helical" evidence="7">
    <location>
        <begin position="12"/>
        <end position="36"/>
    </location>
</feature>
<feature type="domain" description="Menorin-like" evidence="8">
    <location>
        <begin position="66"/>
        <end position="304"/>
    </location>
</feature>
<protein>
    <recommendedName>
        <fullName evidence="5">Protein FAM151A</fullName>
    </recommendedName>
</protein>
<dbReference type="AlphaFoldDB" id="G3S6K7"/>
<evidence type="ECO:0000313" key="10">
    <source>
        <dbReference type="Proteomes" id="UP000001519"/>
    </source>
</evidence>
<evidence type="ECO:0000256" key="6">
    <source>
        <dbReference type="ARBA" id="ARBA00044953"/>
    </source>
</evidence>
<dbReference type="Proteomes" id="UP000001519">
    <property type="component" value="Chromosome 3"/>
</dbReference>
<comment type="similarity">
    <text evidence="6">Belongs to the menorin family.</text>
</comment>
<name>G3S6K7_GORGO</name>
<keyword evidence="3 7" id="KW-1133">Transmembrane helix</keyword>
<dbReference type="PANTHER" id="PTHR21184:SF4">
    <property type="entry name" value="PROTEIN FAM151A"/>
    <property type="match status" value="1"/>
</dbReference>
<dbReference type="GO" id="GO:0016020">
    <property type="term" value="C:membrane"/>
    <property type="evidence" value="ECO:0007669"/>
    <property type="project" value="UniProtKB-SubCell"/>
</dbReference>
<reference evidence="10" key="1">
    <citation type="submission" date="2011-05" db="EMBL/GenBank/DDBJ databases">
        <title>Insights into the evolution of the great apes provided by the gorilla genome.</title>
        <authorList>
            <person name="Scally A."/>
        </authorList>
    </citation>
    <scope>NUCLEOTIDE SEQUENCE [LARGE SCALE GENOMIC DNA]</scope>
</reference>
<dbReference type="InterPro" id="IPR019356">
    <property type="entry name" value="Menorin_dom"/>
</dbReference>
<dbReference type="HOGENOM" id="CLU_033162_2_0_1"/>
<evidence type="ECO:0000259" key="8">
    <source>
        <dbReference type="Pfam" id="PF10223"/>
    </source>
</evidence>
<dbReference type="GeneTree" id="ENSGT00530000063681"/>
<evidence type="ECO:0000256" key="7">
    <source>
        <dbReference type="SAM" id="Phobius"/>
    </source>
</evidence>
<sequence>MVCREQLSKNQVKWGFAGITCVSVVVIAAIVLAIALRRPGCELEACSPEADMLDYLLSLGQISCRDALEVTWYHAANSKKAVTAALNSNITVLEADVNVEGLGTADETGAPIVAHPPAIYSDDALEQWLDGVLGSSQKGIKLDFKNIKAVGPSLDLLWWLTEWGKVRRPMWINADILKGPDKPISAEVSATQFLALVQEKYPKATLSPGWTTLYVPMFPNRTYTRAMVEKMHELVGVVLQRVTFPVRSSTVRAAQPHSSWLLSQSERYSLTLWQAASDPMLAEDLPYVQDNTAVHHVYCDIFEPFLLQFKQLASTWQVNATWKQMYYTGGSLIPLLQLGTAMVTLPDTEGMILLDNGLKGTVAENPVPTVCAPSSSILRLESCLQQLATHPRHWSVHLQIVEPAALWPSLALLASLSSLGLLHRPVWMGANISHGSFSVPGHMAGRELLTAVAEVFPHVTVAPGWTQEVLGSGYREQLLTDMLELCQGLSFQMQARPRGHSTPGAVARLLASSPGATVTVEHSPAGGNYACERTALLGARAVDRTRIYYRLPQGYHKDLLASVCRN</sequence>
<evidence type="ECO:0000313" key="9">
    <source>
        <dbReference type="Ensembl" id="ENSGGOP00000023714.2"/>
    </source>
</evidence>
<dbReference type="InParanoid" id="G3S6K7"/>
<dbReference type="Ensembl" id="ENSGGOT00000023372.2">
    <property type="protein sequence ID" value="ENSGGOP00000023714.2"/>
    <property type="gene ID" value="ENSGGOG00000025992.2"/>
</dbReference>
<organism evidence="9 10">
    <name type="scientific">Gorilla gorilla gorilla</name>
    <name type="common">Western lowland gorilla</name>
    <dbReference type="NCBI Taxonomy" id="9595"/>
    <lineage>
        <taxon>Eukaryota</taxon>
        <taxon>Metazoa</taxon>
        <taxon>Chordata</taxon>
        <taxon>Craniata</taxon>
        <taxon>Vertebrata</taxon>
        <taxon>Euteleostomi</taxon>
        <taxon>Mammalia</taxon>
        <taxon>Eutheria</taxon>
        <taxon>Euarchontoglires</taxon>
        <taxon>Primates</taxon>
        <taxon>Haplorrhini</taxon>
        <taxon>Catarrhini</taxon>
        <taxon>Hominidae</taxon>
        <taxon>Gorilla</taxon>
    </lineage>
</organism>
<evidence type="ECO:0000256" key="5">
    <source>
        <dbReference type="ARBA" id="ARBA00044104"/>
    </source>
</evidence>
<reference evidence="9 10" key="2">
    <citation type="journal article" date="2012" name="Nature">
        <title>Insights into hominid evolution from the gorilla genome sequence.</title>
        <authorList>
            <person name="Scally A."/>
            <person name="Dutheil J.Y."/>
            <person name="Hillier L.W."/>
            <person name="Jordan G.E."/>
            <person name="Goodhead I."/>
            <person name="Herrero J."/>
            <person name="Hobolth A."/>
            <person name="Lappalainen T."/>
            <person name="Mailund T."/>
            <person name="Marques-Bonet T."/>
            <person name="McCarthy S."/>
            <person name="Montgomery S.H."/>
            <person name="Schwalie P.C."/>
            <person name="Tang Y.A."/>
            <person name="Ward M.C."/>
            <person name="Xue Y."/>
            <person name="Yngvadottir B."/>
            <person name="Alkan C."/>
            <person name="Andersen L.N."/>
            <person name="Ayub Q."/>
            <person name="Ball E.V."/>
            <person name="Beal K."/>
            <person name="Bradley B.J."/>
            <person name="Chen Y."/>
            <person name="Clee C.M."/>
            <person name="Fitzgerald S."/>
            <person name="Graves T.A."/>
            <person name="Gu Y."/>
            <person name="Heath P."/>
            <person name="Heger A."/>
            <person name="Karakoc E."/>
            <person name="Kolb-Kokocinski A."/>
            <person name="Laird G.K."/>
            <person name="Lunter G."/>
            <person name="Meader S."/>
            <person name="Mort M."/>
            <person name="Mullikin J.C."/>
            <person name="Munch K."/>
            <person name="O'Connor T.D."/>
            <person name="Phillips A.D."/>
            <person name="Prado-Martinez J."/>
            <person name="Rogers A.S."/>
            <person name="Sajjadian S."/>
            <person name="Schmidt D."/>
            <person name="Shaw K."/>
            <person name="Simpson J.T."/>
            <person name="Stenson P.D."/>
            <person name="Turner D.J."/>
            <person name="Vigilant L."/>
            <person name="Vilella A.J."/>
            <person name="Whitener W."/>
            <person name="Zhu B."/>
            <person name="Cooper D.N."/>
            <person name="de Jong P."/>
            <person name="Dermitzakis E.T."/>
            <person name="Eichler E.E."/>
            <person name="Flicek P."/>
            <person name="Goldman N."/>
            <person name="Mundy N.I."/>
            <person name="Ning Z."/>
            <person name="Odom D.T."/>
            <person name="Ponting C.P."/>
            <person name="Quail M.A."/>
            <person name="Ryder O.A."/>
            <person name="Searle S.M."/>
            <person name="Warren W.C."/>
            <person name="Wilson R.K."/>
            <person name="Schierup M.H."/>
            <person name="Rogers J."/>
            <person name="Tyler-Smith C."/>
            <person name="Durbin R."/>
        </authorList>
    </citation>
    <scope>NUCLEOTIDE SEQUENCE [LARGE SCALE GENOMIC DNA]</scope>
</reference>
<evidence type="ECO:0000256" key="1">
    <source>
        <dbReference type="ARBA" id="ARBA00004167"/>
    </source>
</evidence>
<dbReference type="PANTHER" id="PTHR21184">
    <property type="entry name" value="MENORIN (DENDRITIC BRANCHING PROTEIN)"/>
    <property type="match status" value="1"/>
</dbReference>
<evidence type="ECO:0000256" key="2">
    <source>
        <dbReference type="ARBA" id="ARBA00022692"/>
    </source>
</evidence>
<evidence type="ECO:0000256" key="3">
    <source>
        <dbReference type="ARBA" id="ARBA00022989"/>
    </source>
</evidence>
<feature type="domain" description="Menorin-like" evidence="8">
    <location>
        <begin position="346"/>
        <end position="555"/>
    </location>
</feature>